<sequence length="204" mass="21375">MTCETTNILVCGIGGQGVMTATEILSEAAIAEGHDVKKTEVAGMSQRGGVVTSHLRFGAKVLSPQIAPGTADVLLGFEAAEALRWSHYLKPGAMALVNDARLVPPVVELGLFKYPDDPIGEMKSRGVRTVSFDAATLARDLGDLRLGNTVMLGAIADQLPFSAEVLLDCIVKRFARKGEQVVEANRKAFAAGRAAAQAATPATA</sequence>
<dbReference type="Proteomes" id="UP000662914">
    <property type="component" value="Chromosome"/>
</dbReference>
<proteinExistence type="predicted"/>
<evidence type="ECO:0000313" key="4">
    <source>
        <dbReference type="Proteomes" id="UP000662914"/>
    </source>
</evidence>
<dbReference type="GO" id="GO:0016903">
    <property type="term" value="F:oxidoreductase activity, acting on the aldehyde or oxo group of donors"/>
    <property type="evidence" value="ECO:0007669"/>
    <property type="project" value="InterPro"/>
</dbReference>
<evidence type="ECO:0000256" key="1">
    <source>
        <dbReference type="ARBA" id="ARBA00023002"/>
    </source>
</evidence>
<reference evidence="3" key="1">
    <citation type="journal article" name="DNA Res.">
        <title>The physiological potential of anammox bacteria as revealed by their core genome structure.</title>
        <authorList>
            <person name="Okubo T."/>
            <person name="Toyoda A."/>
            <person name="Fukuhara K."/>
            <person name="Uchiyama I."/>
            <person name="Harigaya Y."/>
            <person name="Kuroiwa M."/>
            <person name="Suzuki T."/>
            <person name="Murakami Y."/>
            <person name="Suwa Y."/>
            <person name="Takami H."/>
        </authorList>
    </citation>
    <scope>NUCLEOTIDE SEQUENCE</scope>
    <source>
        <strain evidence="3">317325-3</strain>
    </source>
</reference>
<organism evidence="3 4">
    <name type="scientific">Candidatus Desulfobacillus denitrificans</name>
    <dbReference type="NCBI Taxonomy" id="2608985"/>
    <lineage>
        <taxon>Bacteria</taxon>
        <taxon>Pseudomonadati</taxon>
        <taxon>Pseudomonadota</taxon>
        <taxon>Betaproteobacteria</taxon>
        <taxon>Candidatus Desulfobacillus</taxon>
    </lineage>
</organism>
<keyword evidence="1" id="KW-0560">Oxidoreductase</keyword>
<dbReference type="PANTHER" id="PTHR43854">
    <property type="entry name" value="INDOLEPYRUVATE OXIDOREDUCTASE SUBUNIT IORB"/>
    <property type="match status" value="1"/>
</dbReference>
<dbReference type="NCBIfam" id="NF005322">
    <property type="entry name" value="PRK06853.1-2"/>
    <property type="match status" value="1"/>
</dbReference>
<dbReference type="InterPro" id="IPR002869">
    <property type="entry name" value="Pyrv_flavodox_OxRed_cen"/>
</dbReference>
<dbReference type="Gene3D" id="3.40.920.10">
    <property type="entry name" value="Pyruvate-ferredoxin oxidoreductase, PFOR, domain III"/>
    <property type="match status" value="1"/>
</dbReference>
<dbReference type="InterPro" id="IPR019752">
    <property type="entry name" value="Pyrv/ketoisovalerate_OxRed_cat"/>
</dbReference>
<gene>
    <name evidence="3" type="ORF">DSYM_24050</name>
</gene>
<dbReference type="KEGG" id="ddz:DSYM_24050"/>
<keyword evidence="3" id="KW-0670">Pyruvate</keyword>
<dbReference type="PANTHER" id="PTHR43854:SF1">
    <property type="entry name" value="INDOLEPYRUVATE OXIDOREDUCTASE SUBUNIT IORB"/>
    <property type="match status" value="1"/>
</dbReference>
<evidence type="ECO:0000313" key="3">
    <source>
        <dbReference type="EMBL" id="BBO21706.1"/>
    </source>
</evidence>
<name>A0A809RZU5_9PROT</name>
<dbReference type="EMBL" id="AP021857">
    <property type="protein sequence ID" value="BBO21706.1"/>
    <property type="molecule type" value="Genomic_DNA"/>
</dbReference>
<accession>A0A809RZU5</accession>
<dbReference type="Pfam" id="PF01558">
    <property type="entry name" value="POR"/>
    <property type="match status" value="1"/>
</dbReference>
<protein>
    <submittedName>
        <fullName evidence="3">Indolepyruvate oxidoreductase</fullName>
    </submittedName>
</protein>
<evidence type="ECO:0000259" key="2">
    <source>
        <dbReference type="Pfam" id="PF01558"/>
    </source>
</evidence>
<dbReference type="SUPFAM" id="SSF53323">
    <property type="entry name" value="Pyruvate-ferredoxin oxidoreductase, PFOR, domain III"/>
    <property type="match status" value="1"/>
</dbReference>
<dbReference type="AlphaFoldDB" id="A0A809RZU5"/>
<feature type="domain" description="Pyruvate/ketoisovalerate oxidoreductase catalytic" evidence="2">
    <location>
        <begin position="14"/>
        <end position="193"/>
    </location>
</feature>
<dbReference type="InterPro" id="IPR052198">
    <property type="entry name" value="IorB_Oxidoreductase"/>
</dbReference>